<evidence type="ECO:0000313" key="4">
    <source>
        <dbReference type="EMBL" id="ASR89679.1"/>
    </source>
</evidence>
<dbReference type="InterPro" id="IPR021207">
    <property type="entry name" value="Integr_conj_element_PFL4705"/>
</dbReference>
<keyword evidence="3" id="KW-0472">Membrane</keyword>
<feature type="compositionally biased region" description="Polar residues" evidence="2">
    <location>
        <begin position="31"/>
        <end position="58"/>
    </location>
</feature>
<feature type="compositionally biased region" description="Basic and acidic residues" evidence="2">
    <location>
        <begin position="106"/>
        <end position="125"/>
    </location>
</feature>
<feature type="transmembrane region" description="Helical" evidence="3">
    <location>
        <begin position="9"/>
        <end position="26"/>
    </location>
</feature>
<feature type="region of interest" description="Disordered" evidence="2">
    <location>
        <begin position="99"/>
        <end position="137"/>
    </location>
</feature>
<name>A0AB33CTY3_ALCFA</name>
<dbReference type="AlphaFoldDB" id="A0AB33CTY3"/>
<dbReference type="RefSeq" id="WP_094196727.1">
    <property type="nucleotide sequence ID" value="NZ_CP021641.1"/>
</dbReference>
<sequence>MSSTSSNKLIPILGGVAVLIVSVVIYKQFSGSGSSQDPVLTSIPTPESATLPTAQGADNDNAAETLRTVTASNEQLRRDVARVIEMNNQLIAENKRMGGANATVSRRIEQEQRDTLNLDGPRTDSIDPSGDESEAKSAVNLTLQRGSEAVDTFSRAFQMGMSPARSETEAANRAAQTRTTSLRPQQLTPVGTQAATATVASTGPYRVLPPMGYSAITESERGRNGNDGPAITRYIRTSGNQAYTNSSIGSLTSSSAAQTRSAPQAAKPEPIPYFTVPENATLVGAVSMTSLIGRVPIDGRVTDPMQFKAIVGRDNLAANGFELPADIEGMIVTGVAIGDMALSCSEGKVRSVTFVFNDGTVRTISERSKGGGNANVNGGGSTQDLGYISDVHGNPCIPGKFVTNAPAYLADLAMLKGLDVAAQAYSDAQRTVSNNLGTGNTTSQITGSRSGYAMGQAASGATNEIVAWMTSRLKNSFDAVVTPAGKQIVIHLDKELQIDKMPNARKLVYRQQGTQQLSRGAHYGLE</sequence>
<organism evidence="4 5">
    <name type="scientific">Alcaligenes faecalis</name>
    <dbReference type="NCBI Taxonomy" id="511"/>
    <lineage>
        <taxon>Bacteria</taxon>
        <taxon>Pseudomonadati</taxon>
        <taxon>Pseudomonadota</taxon>
        <taxon>Betaproteobacteria</taxon>
        <taxon>Burkholderiales</taxon>
        <taxon>Alcaligenaceae</taxon>
        <taxon>Alcaligenes</taxon>
    </lineage>
</organism>
<keyword evidence="3" id="KW-0812">Transmembrane</keyword>
<keyword evidence="1" id="KW-0175">Coiled coil</keyword>
<evidence type="ECO:0000313" key="5">
    <source>
        <dbReference type="Proteomes" id="UP000214561"/>
    </source>
</evidence>
<dbReference type="NCBIfam" id="TIGR03752">
    <property type="entry name" value="conj_TIGR03752"/>
    <property type="match status" value="1"/>
</dbReference>
<dbReference type="KEGG" id="afq:AFA_09610"/>
<feature type="region of interest" description="Disordered" evidence="2">
    <location>
        <begin position="247"/>
        <end position="270"/>
    </location>
</feature>
<accession>A0AB33CTY3</accession>
<dbReference type="Proteomes" id="UP000214561">
    <property type="component" value="Chromosome"/>
</dbReference>
<feature type="region of interest" description="Disordered" evidence="2">
    <location>
        <begin position="31"/>
        <end position="59"/>
    </location>
</feature>
<reference evidence="4 5" key="1">
    <citation type="submission" date="2017-05" db="EMBL/GenBank/DDBJ databases">
        <authorList>
            <person name="Qiu J.G."/>
            <person name="He J."/>
        </authorList>
    </citation>
    <scope>NUCLEOTIDE SEQUENCE [LARGE SCALE GENOMIC DNA]</scope>
    <source>
        <strain evidence="4 5">JQ135</strain>
    </source>
</reference>
<evidence type="ECO:0000256" key="3">
    <source>
        <dbReference type="SAM" id="Phobius"/>
    </source>
</evidence>
<gene>
    <name evidence="4" type="ORF">AFA_09610</name>
</gene>
<evidence type="ECO:0000256" key="2">
    <source>
        <dbReference type="SAM" id="MobiDB-lite"/>
    </source>
</evidence>
<keyword evidence="3" id="KW-1133">Transmembrane helix</keyword>
<dbReference type="EMBL" id="CP021641">
    <property type="protein sequence ID" value="ASR89679.1"/>
    <property type="molecule type" value="Genomic_DNA"/>
</dbReference>
<protein>
    <submittedName>
        <fullName evidence="4">Integrating conjugative element protein</fullName>
    </submittedName>
</protein>
<proteinExistence type="predicted"/>
<evidence type="ECO:0000256" key="1">
    <source>
        <dbReference type="SAM" id="Coils"/>
    </source>
</evidence>
<feature type="coiled-coil region" evidence="1">
    <location>
        <begin position="59"/>
        <end position="93"/>
    </location>
</feature>